<protein>
    <recommendedName>
        <fullName evidence="13">ATP synthase subunit b</fullName>
    </recommendedName>
    <alternativeName>
        <fullName evidence="13">ATP synthase F(0) sector subunit b</fullName>
    </alternativeName>
    <alternativeName>
        <fullName evidence="13">ATPase subunit I</fullName>
    </alternativeName>
    <alternativeName>
        <fullName evidence="13">F-type ATPase subunit b</fullName>
        <shortName evidence="13">F-ATPase subunit b</shortName>
    </alternativeName>
</protein>
<dbReference type="PANTHER" id="PTHR33445:SF1">
    <property type="entry name" value="ATP SYNTHASE SUBUNIT B"/>
    <property type="match status" value="1"/>
</dbReference>
<reference evidence="16 17" key="1">
    <citation type="submission" date="2021-01" db="EMBL/GenBank/DDBJ databases">
        <title>Roseomonas sp. nov, a bacterium isolated from an oil production mixture in Yumen Oilfield.</title>
        <authorList>
            <person name="Wu D."/>
        </authorList>
    </citation>
    <scope>NUCLEOTIDE SEQUENCE [LARGE SCALE GENOMIC DNA]</scope>
    <source>
        <strain evidence="16 17">ROY-5-3</strain>
    </source>
</reference>
<keyword evidence="5 13" id="KW-0375">Hydrogen ion transport</keyword>
<keyword evidence="15" id="KW-0175">Coiled coil</keyword>
<keyword evidence="7 13" id="KW-0406">Ion transport</keyword>
<dbReference type="Proteomes" id="UP000689967">
    <property type="component" value="Unassembled WGS sequence"/>
</dbReference>
<keyword evidence="3 13" id="KW-0138">CF(0)</keyword>
<evidence type="ECO:0000256" key="9">
    <source>
        <dbReference type="ARBA" id="ARBA00023310"/>
    </source>
</evidence>
<evidence type="ECO:0000256" key="10">
    <source>
        <dbReference type="ARBA" id="ARBA00025198"/>
    </source>
</evidence>
<comment type="caution">
    <text evidence="16">The sequence shown here is derived from an EMBL/GenBank/DDBJ whole genome shotgun (WGS) entry which is preliminary data.</text>
</comment>
<comment type="subcellular location">
    <subcellularLocation>
        <location evidence="13">Cell membrane</location>
        <topology evidence="13">Single-pass membrane protein</topology>
    </subcellularLocation>
    <subcellularLocation>
        <location evidence="12">Endomembrane system</location>
        <topology evidence="12">Single-pass membrane protein</topology>
    </subcellularLocation>
</comment>
<dbReference type="HAMAP" id="MF_01398">
    <property type="entry name" value="ATP_synth_b_bprime"/>
    <property type="match status" value="1"/>
</dbReference>
<evidence type="ECO:0000256" key="5">
    <source>
        <dbReference type="ARBA" id="ARBA00022781"/>
    </source>
</evidence>
<evidence type="ECO:0000256" key="6">
    <source>
        <dbReference type="ARBA" id="ARBA00022989"/>
    </source>
</evidence>
<dbReference type="InterPro" id="IPR002146">
    <property type="entry name" value="ATP_synth_b/b'su_bac/chlpt"/>
</dbReference>
<evidence type="ECO:0000256" key="1">
    <source>
        <dbReference type="ARBA" id="ARBA00005513"/>
    </source>
</evidence>
<evidence type="ECO:0000256" key="14">
    <source>
        <dbReference type="RuleBase" id="RU003848"/>
    </source>
</evidence>
<proteinExistence type="inferred from homology"/>
<comment type="function">
    <text evidence="11">Component of the F(0) channel, it forms part of the peripheral stalk, linking F(1) to F(0). The b'-subunit is a diverged and duplicated form of b found in plants and photosynthetic bacteria.</text>
</comment>
<feature type="transmembrane region" description="Helical" evidence="13">
    <location>
        <begin position="12"/>
        <end position="35"/>
    </location>
</feature>
<evidence type="ECO:0000256" key="8">
    <source>
        <dbReference type="ARBA" id="ARBA00023136"/>
    </source>
</evidence>
<dbReference type="EMBL" id="JAERQM010000002">
    <property type="protein sequence ID" value="MBU8543736.1"/>
    <property type="molecule type" value="Genomic_DNA"/>
</dbReference>
<dbReference type="RefSeq" id="WP_216874327.1">
    <property type="nucleotide sequence ID" value="NZ_JAERQM010000002.1"/>
</dbReference>
<evidence type="ECO:0000313" key="17">
    <source>
        <dbReference type="Proteomes" id="UP000689967"/>
    </source>
</evidence>
<sequence length="166" mass="17591">MPQLDFGNPLMIAQIVWLLIIFGVLYFVLATYALPRVEAVLEDRRRRIEGDLEAAQAAKAEADAAMATHREATAKARAEAQAAIAAALQAAQAESAQRSEALAARLAQQIEAAEGRIVAARDSAMRSLRQVSTETTVAVLQRLTGEADQAAVGAAVDRALVARGQA</sequence>
<evidence type="ECO:0000256" key="11">
    <source>
        <dbReference type="ARBA" id="ARBA00025614"/>
    </source>
</evidence>
<dbReference type="PANTHER" id="PTHR33445">
    <property type="entry name" value="ATP SYNTHASE SUBUNIT B', CHLOROPLASTIC"/>
    <property type="match status" value="1"/>
</dbReference>
<evidence type="ECO:0000256" key="13">
    <source>
        <dbReference type="HAMAP-Rule" id="MF_01398"/>
    </source>
</evidence>
<comment type="subunit">
    <text evidence="13">F-type ATPases have 2 components, F(1) - the catalytic core - and F(0) - the membrane proton channel. F(1) has five subunits: alpha(3), beta(3), gamma(1), delta(1), epsilon(1). F(0) has three main subunits: a(1), b(2) and c(10-14). The alpha and beta chains form an alternating ring which encloses part of the gamma chain. F(1) is attached to F(0) by a central stalk formed by the gamma and epsilon chains, while a peripheral stalk is formed by the delta and b chains.</text>
</comment>
<keyword evidence="8 13" id="KW-0472">Membrane</keyword>
<evidence type="ECO:0000313" key="16">
    <source>
        <dbReference type="EMBL" id="MBU8543736.1"/>
    </source>
</evidence>
<dbReference type="Pfam" id="PF00430">
    <property type="entry name" value="ATP-synt_B"/>
    <property type="match status" value="1"/>
</dbReference>
<keyword evidence="9 13" id="KW-0066">ATP synthesis</keyword>
<organism evidence="16 17">
    <name type="scientific">Falsiroseomonas oleicola</name>
    <dbReference type="NCBI Taxonomy" id="2801474"/>
    <lineage>
        <taxon>Bacteria</taxon>
        <taxon>Pseudomonadati</taxon>
        <taxon>Pseudomonadota</taxon>
        <taxon>Alphaproteobacteria</taxon>
        <taxon>Acetobacterales</taxon>
        <taxon>Roseomonadaceae</taxon>
        <taxon>Falsiroseomonas</taxon>
    </lineage>
</organism>
<evidence type="ECO:0000256" key="12">
    <source>
        <dbReference type="ARBA" id="ARBA00037847"/>
    </source>
</evidence>
<evidence type="ECO:0000256" key="2">
    <source>
        <dbReference type="ARBA" id="ARBA00022448"/>
    </source>
</evidence>
<evidence type="ECO:0000256" key="7">
    <source>
        <dbReference type="ARBA" id="ARBA00023065"/>
    </source>
</evidence>
<accession>A0ABS6H4Z0</accession>
<comment type="function">
    <text evidence="10 13">F(1)F(0) ATP synthase produces ATP from ADP in the presence of a proton or sodium gradient. F-type ATPases consist of two structural domains, F(1) containing the extramembraneous catalytic core and F(0) containing the membrane proton channel, linked together by a central stalk and a peripheral stalk. During catalysis, ATP synthesis in the catalytic domain of F(1) is coupled via a rotary mechanism of the central stalk subunits to proton translocation.</text>
</comment>
<evidence type="ECO:0000256" key="4">
    <source>
        <dbReference type="ARBA" id="ARBA00022692"/>
    </source>
</evidence>
<evidence type="ECO:0000256" key="3">
    <source>
        <dbReference type="ARBA" id="ARBA00022547"/>
    </source>
</evidence>
<dbReference type="InterPro" id="IPR050059">
    <property type="entry name" value="ATP_synthase_B_chain"/>
</dbReference>
<comment type="similarity">
    <text evidence="1 13 14">Belongs to the ATPase B chain family.</text>
</comment>
<keyword evidence="13" id="KW-1003">Cell membrane</keyword>
<name>A0ABS6H4Z0_9PROT</name>
<keyword evidence="17" id="KW-1185">Reference proteome</keyword>
<feature type="coiled-coil region" evidence="15">
    <location>
        <begin position="38"/>
        <end position="123"/>
    </location>
</feature>
<keyword evidence="2 13" id="KW-0813">Transport</keyword>
<evidence type="ECO:0000256" key="15">
    <source>
        <dbReference type="SAM" id="Coils"/>
    </source>
</evidence>
<keyword evidence="6 13" id="KW-1133">Transmembrane helix</keyword>
<keyword evidence="4 13" id="KW-0812">Transmembrane</keyword>
<gene>
    <name evidence="13" type="primary">atpF</name>
    <name evidence="16" type="ORF">JJQ90_08460</name>
</gene>